<dbReference type="InterPro" id="IPR001849">
    <property type="entry name" value="PH_domain"/>
</dbReference>
<dbReference type="AlphaFoldDB" id="A0A0C3B804"/>
<dbReference type="Proteomes" id="UP000054097">
    <property type="component" value="Unassembled WGS sequence"/>
</dbReference>
<dbReference type="OrthoDB" id="2157866at2759"/>
<dbReference type="FunFam" id="2.30.29.30:FF:000286">
    <property type="entry name" value="PH-protein kinase domain containing protein"/>
    <property type="match status" value="1"/>
</dbReference>
<feature type="compositionally biased region" description="Polar residues" evidence="1">
    <location>
        <begin position="524"/>
        <end position="539"/>
    </location>
</feature>
<feature type="compositionally biased region" description="Polar residues" evidence="1">
    <location>
        <begin position="1"/>
        <end position="10"/>
    </location>
</feature>
<feature type="compositionally biased region" description="Acidic residues" evidence="1">
    <location>
        <begin position="96"/>
        <end position="105"/>
    </location>
</feature>
<dbReference type="HOGENOM" id="CLU_029637_0_0_1"/>
<gene>
    <name evidence="3" type="ORF">M408DRAFT_16620</name>
</gene>
<dbReference type="PROSITE" id="PS50003">
    <property type="entry name" value="PH_DOMAIN"/>
    <property type="match status" value="2"/>
</dbReference>
<dbReference type="Pfam" id="PF00169">
    <property type="entry name" value="PH"/>
    <property type="match status" value="2"/>
</dbReference>
<feature type="region of interest" description="Disordered" evidence="1">
    <location>
        <begin position="420"/>
        <end position="440"/>
    </location>
</feature>
<dbReference type="InterPro" id="IPR011993">
    <property type="entry name" value="PH-like_dom_sf"/>
</dbReference>
<dbReference type="Gene3D" id="2.30.29.30">
    <property type="entry name" value="Pleckstrin-homology domain (PH domain)/Phosphotyrosine-binding domain (PTB)"/>
    <property type="match status" value="2"/>
</dbReference>
<dbReference type="PANTHER" id="PTHR14336:SF8">
    <property type="entry name" value="PROTEIN OPY1"/>
    <property type="match status" value="1"/>
</dbReference>
<evidence type="ECO:0000256" key="1">
    <source>
        <dbReference type="SAM" id="MobiDB-lite"/>
    </source>
</evidence>
<feature type="region of interest" description="Disordered" evidence="1">
    <location>
        <begin position="44"/>
        <end position="121"/>
    </location>
</feature>
<feature type="region of interest" description="Disordered" evidence="1">
    <location>
        <begin position="227"/>
        <end position="335"/>
    </location>
</feature>
<evidence type="ECO:0000313" key="4">
    <source>
        <dbReference type="Proteomes" id="UP000054097"/>
    </source>
</evidence>
<sequence>MTSIHPTQENLIPGQPPSAQEIQRKLSVAQRKASYWFLTTLHHQGKSRATVAQNSGTDTEDESSMIPTNDPNSAPMGASASQPLSAIAERTGSGVEESEEDDDDVAGGWRPAKSVDHSGGIGAGTNTTVIHSGYLWKKGSGRRKTWKRRWFVLRPTHLACYKTSAEYKLMRLLDISDIHAATPVQLKRHPNACGIVTQGRTFYFQAEASAEIDQWVTKINAAKEALQTSSVPGTPVVIPPSGPITEAESKKELSAPPKPPTTISLAIPPASPTVVFTQPSSPISAVASPSRNRAAQASNTSSDSEDGATSGSPMHKSPRSPSRDASGSKDKEAKDIGKPVLSGYLMKCGGRRKIWRKRWFILTQNKLVYMGSHMETKPHRQIMLNQVLDAMEYRPAPANHNHRHTSPHRAPGDTISSALISPGETSALPKGTSQAQTSNLSAQTPVEPYLVSGVNYTFKVITPKKTLLLCAPSEEEEVNWISAIRVLIARRTKEKEAEAAGAVSEEGKKGPTKAASASRAVPETPTTGAPKNSVTIVTA</sequence>
<name>A0A0C3B804_SERVB</name>
<dbReference type="STRING" id="933852.A0A0C3B804"/>
<feature type="compositionally biased region" description="Basic and acidic residues" evidence="1">
    <location>
        <begin position="326"/>
        <end position="335"/>
    </location>
</feature>
<feature type="compositionally biased region" description="Polar residues" evidence="1">
    <location>
        <begin position="291"/>
        <end position="312"/>
    </location>
</feature>
<feature type="compositionally biased region" description="Polar residues" evidence="1">
    <location>
        <begin position="431"/>
        <end position="440"/>
    </location>
</feature>
<feature type="region of interest" description="Disordered" evidence="1">
    <location>
        <begin position="498"/>
        <end position="539"/>
    </location>
</feature>
<dbReference type="InterPro" id="IPR051707">
    <property type="entry name" value="PI-Interact_SigTrans_Reg"/>
</dbReference>
<organism evidence="3 4">
    <name type="scientific">Serendipita vermifera MAFF 305830</name>
    <dbReference type="NCBI Taxonomy" id="933852"/>
    <lineage>
        <taxon>Eukaryota</taxon>
        <taxon>Fungi</taxon>
        <taxon>Dikarya</taxon>
        <taxon>Basidiomycota</taxon>
        <taxon>Agaricomycotina</taxon>
        <taxon>Agaricomycetes</taxon>
        <taxon>Sebacinales</taxon>
        <taxon>Serendipitaceae</taxon>
        <taxon>Serendipita</taxon>
    </lineage>
</organism>
<feature type="region of interest" description="Disordered" evidence="1">
    <location>
        <begin position="1"/>
        <end position="20"/>
    </location>
</feature>
<dbReference type="PANTHER" id="PTHR14336">
    <property type="entry name" value="TANDEM PH DOMAIN CONTAINING PROTEIN"/>
    <property type="match status" value="1"/>
</dbReference>
<accession>A0A0C3B804</accession>
<evidence type="ECO:0000259" key="2">
    <source>
        <dbReference type="PROSITE" id="PS50003"/>
    </source>
</evidence>
<feature type="domain" description="PH" evidence="2">
    <location>
        <begin position="128"/>
        <end position="224"/>
    </location>
</feature>
<evidence type="ECO:0000313" key="3">
    <source>
        <dbReference type="EMBL" id="KIM27566.1"/>
    </source>
</evidence>
<feature type="compositionally biased region" description="Low complexity" evidence="1">
    <location>
        <begin position="279"/>
        <end position="290"/>
    </location>
</feature>
<proteinExistence type="predicted"/>
<protein>
    <recommendedName>
        <fullName evidence="2">PH domain-containing protein</fullName>
    </recommendedName>
</protein>
<keyword evidence="4" id="KW-1185">Reference proteome</keyword>
<dbReference type="SMART" id="SM00233">
    <property type="entry name" value="PH"/>
    <property type="match status" value="2"/>
</dbReference>
<feature type="domain" description="PH" evidence="2">
    <location>
        <begin position="338"/>
        <end position="489"/>
    </location>
</feature>
<dbReference type="SUPFAM" id="SSF50729">
    <property type="entry name" value="PH domain-like"/>
    <property type="match status" value="2"/>
</dbReference>
<reference evidence="4" key="2">
    <citation type="submission" date="2015-01" db="EMBL/GenBank/DDBJ databases">
        <title>Evolutionary Origins and Diversification of the Mycorrhizal Mutualists.</title>
        <authorList>
            <consortium name="DOE Joint Genome Institute"/>
            <consortium name="Mycorrhizal Genomics Consortium"/>
            <person name="Kohler A."/>
            <person name="Kuo A."/>
            <person name="Nagy L.G."/>
            <person name="Floudas D."/>
            <person name="Copeland A."/>
            <person name="Barry K.W."/>
            <person name="Cichocki N."/>
            <person name="Veneault-Fourrey C."/>
            <person name="LaButti K."/>
            <person name="Lindquist E.A."/>
            <person name="Lipzen A."/>
            <person name="Lundell T."/>
            <person name="Morin E."/>
            <person name="Murat C."/>
            <person name="Riley R."/>
            <person name="Ohm R."/>
            <person name="Sun H."/>
            <person name="Tunlid A."/>
            <person name="Henrissat B."/>
            <person name="Grigoriev I.V."/>
            <person name="Hibbett D.S."/>
            <person name="Martin F."/>
        </authorList>
    </citation>
    <scope>NUCLEOTIDE SEQUENCE [LARGE SCALE GENOMIC DNA]</scope>
    <source>
        <strain evidence="4">MAFF 305830</strain>
    </source>
</reference>
<reference evidence="3 4" key="1">
    <citation type="submission" date="2014-04" db="EMBL/GenBank/DDBJ databases">
        <authorList>
            <consortium name="DOE Joint Genome Institute"/>
            <person name="Kuo A."/>
            <person name="Zuccaro A."/>
            <person name="Kohler A."/>
            <person name="Nagy L.G."/>
            <person name="Floudas D."/>
            <person name="Copeland A."/>
            <person name="Barry K.W."/>
            <person name="Cichocki N."/>
            <person name="Veneault-Fourrey C."/>
            <person name="LaButti K."/>
            <person name="Lindquist E.A."/>
            <person name="Lipzen A."/>
            <person name="Lundell T."/>
            <person name="Morin E."/>
            <person name="Murat C."/>
            <person name="Sun H."/>
            <person name="Tunlid A."/>
            <person name="Henrissat B."/>
            <person name="Grigoriev I.V."/>
            <person name="Hibbett D.S."/>
            <person name="Martin F."/>
            <person name="Nordberg H.P."/>
            <person name="Cantor M.N."/>
            <person name="Hua S.X."/>
        </authorList>
    </citation>
    <scope>NUCLEOTIDE SEQUENCE [LARGE SCALE GENOMIC DNA]</scope>
    <source>
        <strain evidence="3 4">MAFF 305830</strain>
    </source>
</reference>
<dbReference type="EMBL" id="KN824298">
    <property type="protein sequence ID" value="KIM27566.1"/>
    <property type="molecule type" value="Genomic_DNA"/>
</dbReference>